<evidence type="ECO:0000313" key="2">
    <source>
        <dbReference type="EMBL" id="KAA1064746.1"/>
    </source>
</evidence>
<evidence type="ECO:0000313" key="6">
    <source>
        <dbReference type="Proteomes" id="UP000325313"/>
    </source>
</evidence>
<dbReference type="EMBL" id="VSWC01000197">
    <property type="protein sequence ID" value="KAA1064746.1"/>
    <property type="molecule type" value="Genomic_DNA"/>
</dbReference>
<name>A0A5B0LKX8_PUCGR</name>
<dbReference type="AlphaFoldDB" id="A0A5B0LKX8"/>
<feature type="region of interest" description="Disordered" evidence="1">
    <location>
        <begin position="1"/>
        <end position="32"/>
    </location>
</feature>
<evidence type="ECO:0000313" key="5">
    <source>
        <dbReference type="Proteomes" id="UP000324748"/>
    </source>
</evidence>
<dbReference type="Proteomes" id="UP000325313">
    <property type="component" value="Unassembled WGS sequence"/>
</dbReference>
<organism evidence="2 5">
    <name type="scientific">Puccinia graminis f. sp. tritici</name>
    <dbReference type="NCBI Taxonomy" id="56615"/>
    <lineage>
        <taxon>Eukaryota</taxon>
        <taxon>Fungi</taxon>
        <taxon>Dikarya</taxon>
        <taxon>Basidiomycota</taxon>
        <taxon>Pucciniomycotina</taxon>
        <taxon>Pucciniomycetes</taxon>
        <taxon>Pucciniales</taxon>
        <taxon>Pucciniaceae</taxon>
        <taxon>Puccinia</taxon>
    </lineage>
</organism>
<dbReference type="EMBL" id="VDEP01000036">
    <property type="protein sequence ID" value="KAA1136010.1"/>
    <property type="molecule type" value="Genomic_DNA"/>
</dbReference>
<accession>A0A5B0LKX8</accession>
<keyword evidence="5" id="KW-1185">Reference proteome</keyword>
<gene>
    <name evidence="2" type="ORF">PGT21_013278</name>
    <name evidence="4" type="ORF">PGTUg99_020736</name>
    <name evidence="3" type="ORF">PGTUg99_026621</name>
</gene>
<dbReference type="Proteomes" id="UP000324748">
    <property type="component" value="Unassembled WGS sequence"/>
</dbReference>
<feature type="region of interest" description="Disordered" evidence="1">
    <location>
        <begin position="436"/>
        <end position="487"/>
    </location>
</feature>
<dbReference type="OrthoDB" id="2497431at2759"/>
<feature type="compositionally biased region" description="Low complexity" evidence="1">
    <location>
        <begin position="451"/>
        <end position="485"/>
    </location>
</feature>
<dbReference type="EMBL" id="VDEP01000506">
    <property type="protein sequence ID" value="KAA1068204.1"/>
    <property type="molecule type" value="Genomic_DNA"/>
</dbReference>
<protein>
    <submittedName>
        <fullName evidence="2">Uncharacterized protein</fullName>
    </submittedName>
</protein>
<evidence type="ECO:0000313" key="4">
    <source>
        <dbReference type="EMBL" id="KAA1136010.1"/>
    </source>
</evidence>
<sequence>MTPPSRRFTIQPQSWSSEDELSAPPTVPISNRNRMIKEREKTLQTIDTIQQLAKDGLQVIECLNECDSFIVTDSKAARAREIVEQFRRETLYHHQPNPAANKNSTSAFHPQPFDRLIYLLDRYTEYCASIGLSAWPLHHLKVAIWIKGDVISLKTRVIPLRKTVRCYITTMETVRVKTRHLFPQSYEGDDKPLMSCPILKELLDVLPISRSASHDNPTPEGESRMSGGVDRVVLLNQIRGKSGDSRAEEALATVQASRKSATPGDGLRYGKKKPDPHMHTLSRYINFCRSLSIPMWPIEPVRVALWLRESVLSPASSDYNGFKVSLRTVQVYLSRLEYARARTEPLFKEEFGESATGSLYRSQAIGDILESFNPNQAQKLGMLTDAFQMEGSLHLSPVLGKRKIGSELFLDEAAAYNEGYRHCRPKVSCTRSSLATLSSEDSDSERENAISSRSHSPSPSCSVSYGSPAPTSSEQEFPSRSSSSTHSRKGCISYILCSEPGPNLSYESSHQREPSISDSEWSSTLSFSTPAEWSVPPINIPRIDHGQARFAIPSFDSFSFALSK</sequence>
<proteinExistence type="predicted"/>
<evidence type="ECO:0000256" key="1">
    <source>
        <dbReference type="SAM" id="MobiDB-lite"/>
    </source>
</evidence>
<reference evidence="5 6" key="1">
    <citation type="submission" date="2019-05" db="EMBL/GenBank/DDBJ databases">
        <title>Emergence of the Ug99 lineage of the wheat stem rust pathogen through somatic hybridization.</title>
        <authorList>
            <person name="Li F."/>
            <person name="Upadhyaya N.M."/>
            <person name="Sperschneider J."/>
            <person name="Matny O."/>
            <person name="Nguyen-Phuc H."/>
            <person name="Mago R."/>
            <person name="Raley C."/>
            <person name="Miller M.E."/>
            <person name="Silverstein K.A.T."/>
            <person name="Henningsen E."/>
            <person name="Hirsch C.D."/>
            <person name="Visser B."/>
            <person name="Pretorius Z.A."/>
            <person name="Steffenson B.J."/>
            <person name="Schwessinger B."/>
            <person name="Dodds P.N."/>
            <person name="Figueroa M."/>
        </authorList>
    </citation>
    <scope>NUCLEOTIDE SEQUENCE [LARGE SCALE GENOMIC DNA]</scope>
    <source>
        <strain evidence="2">21-0</strain>
        <strain evidence="3 6">Ug99</strain>
    </source>
</reference>
<comment type="caution">
    <text evidence="2">The sequence shown here is derived from an EMBL/GenBank/DDBJ whole genome shotgun (WGS) entry which is preliminary data.</text>
</comment>
<evidence type="ECO:0000313" key="3">
    <source>
        <dbReference type="EMBL" id="KAA1068204.1"/>
    </source>
</evidence>